<dbReference type="RefSeq" id="WP_354694104.1">
    <property type="nucleotide sequence ID" value="NZ_JAZHOG010000002.1"/>
</dbReference>
<feature type="compositionally biased region" description="Polar residues" evidence="3">
    <location>
        <begin position="2113"/>
        <end position="2126"/>
    </location>
</feature>
<feature type="region of interest" description="Disordered" evidence="3">
    <location>
        <begin position="1528"/>
        <end position="1583"/>
    </location>
</feature>
<feature type="compositionally biased region" description="Polar residues" evidence="3">
    <location>
        <begin position="2440"/>
        <end position="2456"/>
    </location>
</feature>
<keyword evidence="1" id="KW-0645">Protease</keyword>
<evidence type="ECO:0000256" key="3">
    <source>
        <dbReference type="SAM" id="MobiDB-lite"/>
    </source>
</evidence>
<feature type="chain" id="PRO_5043510956" evidence="4">
    <location>
        <begin position="34"/>
        <end position="3087"/>
    </location>
</feature>
<dbReference type="InterPro" id="IPR040853">
    <property type="entry name" value="RapA2_cadherin-like"/>
</dbReference>
<feature type="domain" description="P/Homo B" evidence="6">
    <location>
        <begin position="760"/>
        <end position="920"/>
    </location>
</feature>
<dbReference type="InterPro" id="IPR008979">
    <property type="entry name" value="Galactose-bd-like_sf"/>
</dbReference>
<evidence type="ECO:0000259" key="5">
    <source>
        <dbReference type="PROSITE" id="PS50268"/>
    </source>
</evidence>
<dbReference type="PROSITE" id="PS50268">
    <property type="entry name" value="CADHERIN_2"/>
    <property type="match status" value="1"/>
</dbReference>
<dbReference type="Gene3D" id="2.60.120.260">
    <property type="entry name" value="Galactose-binding domain-like"/>
    <property type="match status" value="3"/>
</dbReference>
<dbReference type="PANTHER" id="PTHR34720:SF9">
    <property type="entry name" value="BLR4714 PROTEIN"/>
    <property type="match status" value="1"/>
</dbReference>
<feature type="domain" description="Cadherin" evidence="5">
    <location>
        <begin position="1896"/>
        <end position="1987"/>
    </location>
</feature>
<dbReference type="SUPFAM" id="SSF49785">
    <property type="entry name" value="Galactose-binding domain-like"/>
    <property type="match status" value="2"/>
</dbReference>
<protein>
    <submittedName>
        <fullName evidence="7">Ig-like domain-containing protein</fullName>
    </submittedName>
</protein>
<feature type="region of interest" description="Disordered" evidence="3">
    <location>
        <begin position="2289"/>
        <end position="2309"/>
    </location>
</feature>
<dbReference type="Gene3D" id="2.60.40.2810">
    <property type="match status" value="3"/>
</dbReference>
<feature type="signal peptide" evidence="4">
    <location>
        <begin position="1"/>
        <end position="33"/>
    </location>
</feature>
<evidence type="ECO:0000313" key="8">
    <source>
        <dbReference type="Proteomes" id="UP001359886"/>
    </source>
</evidence>
<dbReference type="EMBL" id="JAZHOG010000002">
    <property type="protein sequence ID" value="MEJ8566784.1"/>
    <property type="molecule type" value="Genomic_DNA"/>
</dbReference>
<feature type="compositionally biased region" description="Polar residues" evidence="3">
    <location>
        <begin position="1567"/>
        <end position="1583"/>
    </location>
</feature>
<dbReference type="InterPro" id="IPR002126">
    <property type="entry name" value="Cadherin-like_dom"/>
</dbReference>
<feature type="compositionally biased region" description="Polar residues" evidence="3">
    <location>
        <begin position="2293"/>
        <end position="2306"/>
    </location>
</feature>
<dbReference type="CDD" id="cd11304">
    <property type="entry name" value="Cadherin_repeat"/>
    <property type="match status" value="1"/>
</dbReference>
<feature type="region of interest" description="Disordered" evidence="3">
    <location>
        <begin position="2429"/>
        <end position="2458"/>
    </location>
</feature>
<dbReference type="Proteomes" id="UP001359886">
    <property type="component" value="Unassembled WGS sequence"/>
</dbReference>
<name>A0AAW9RBT2_9GAMM</name>
<dbReference type="GO" id="GO:0005509">
    <property type="term" value="F:calcium ion binding"/>
    <property type="evidence" value="ECO:0007669"/>
    <property type="project" value="InterPro"/>
</dbReference>
<evidence type="ECO:0000256" key="4">
    <source>
        <dbReference type="SAM" id="SignalP"/>
    </source>
</evidence>
<organism evidence="7 8">
    <name type="scientific">Elongatibacter sediminis</name>
    <dbReference type="NCBI Taxonomy" id="3119006"/>
    <lineage>
        <taxon>Bacteria</taxon>
        <taxon>Pseudomonadati</taxon>
        <taxon>Pseudomonadota</taxon>
        <taxon>Gammaproteobacteria</taxon>
        <taxon>Chromatiales</taxon>
        <taxon>Wenzhouxiangellaceae</taxon>
        <taxon>Elongatibacter</taxon>
    </lineage>
</organism>
<feature type="region of interest" description="Disordered" evidence="3">
    <location>
        <begin position="2361"/>
        <end position="2392"/>
    </location>
</feature>
<keyword evidence="8" id="KW-1185">Reference proteome</keyword>
<dbReference type="GO" id="GO:0006508">
    <property type="term" value="P:proteolysis"/>
    <property type="evidence" value="ECO:0007669"/>
    <property type="project" value="UniProtKB-KW"/>
</dbReference>
<dbReference type="InterPro" id="IPR002884">
    <property type="entry name" value="P_dom"/>
</dbReference>
<evidence type="ECO:0000259" key="6">
    <source>
        <dbReference type="PROSITE" id="PS51829"/>
    </source>
</evidence>
<accession>A0AAW9RBT2</accession>
<proteinExistence type="predicted"/>
<dbReference type="GO" id="GO:0004252">
    <property type="term" value="F:serine-type endopeptidase activity"/>
    <property type="evidence" value="ECO:0007669"/>
    <property type="project" value="InterPro"/>
</dbReference>
<feature type="region of interest" description="Disordered" evidence="3">
    <location>
        <begin position="2109"/>
        <end position="2129"/>
    </location>
</feature>
<reference evidence="7 8" key="1">
    <citation type="submission" date="2024-02" db="EMBL/GenBank/DDBJ databases">
        <title>A novel Wenzhouxiangellaceae bacterium, isolated from coastal sediments.</title>
        <authorList>
            <person name="Du Z.-J."/>
            <person name="Ye Y.-Q."/>
            <person name="Zhang X.-Y."/>
        </authorList>
    </citation>
    <scope>NUCLEOTIDE SEQUENCE [LARGE SCALE GENOMIC DNA]</scope>
    <source>
        <strain evidence="7 8">CH-27</strain>
    </source>
</reference>
<feature type="region of interest" description="Disordered" evidence="3">
    <location>
        <begin position="1709"/>
        <end position="1729"/>
    </location>
</feature>
<keyword evidence="2" id="KW-0378">Hydrolase</keyword>
<dbReference type="GO" id="GO:0016020">
    <property type="term" value="C:membrane"/>
    <property type="evidence" value="ECO:0007669"/>
    <property type="project" value="InterPro"/>
</dbReference>
<dbReference type="Pfam" id="PF17963">
    <property type="entry name" value="Big_9"/>
    <property type="match status" value="22"/>
</dbReference>
<gene>
    <name evidence="7" type="ORF">V3330_04005</name>
</gene>
<evidence type="ECO:0000313" key="7">
    <source>
        <dbReference type="EMBL" id="MEJ8566784.1"/>
    </source>
</evidence>
<dbReference type="Gene3D" id="2.60.40.3440">
    <property type="match status" value="22"/>
</dbReference>
<feature type="compositionally biased region" description="Polar residues" evidence="3">
    <location>
        <begin position="2378"/>
        <end position="2392"/>
    </location>
</feature>
<comment type="caution">
    <text evidence="7">The sequence shown here is derived from an EMBL/GenBank/DDBJ whole genome shotgun (WGS) entry which is preliminary data.</text>
</comment>
<keyword evidence="4" id="KW-0732">Signal</keyword>
<evidence type="ECO:0000256" key="1">
    <source>
        <dbReference type="ARBA" id="ARBA00022670"/>
    </source>
</evidence>
<dbReference type="Pfam" id="PF17803">
    <property type="entry name" value="Cadherin_4"/>
    <property type="match status" value="3"/>
</dbReference>
<dbReference type="Pfam" id="PF01483">
    <property type="entry name" value="P_proprotein"/>
    <property type="match status" value="2"/>
</dbReference>
<dbReference type="PROSITE" id="PS51829">
    <property type="entry name" value="P_HOMO_B"/>
    <property type="match status" value="2"/>
</dbReference>
<dbReference type="PANTHER" id="PTHR34720">
    <property type="entry name" value="MICROCYSTIN DEPENDENT PROTEIN"/>
    <property type="match status" value="1"/>
</dbReference>
<feature type="domain" description="P/Homo B" evidence="6">
    <location>
        <begin position="409"/>
        <end position="570"/>
    </location>
</feature>
<evidence type="ECO:0000256" key="2">
    <source>
        <dbReference type="ARBA" id="ARBA00022801"/>
    </source>
</evidence>
<dbReference type="GO" id="GO:0007156">
    <property type="term" value="P:homophilic cell adhesion via plasma membrane adhesion molecules"/>
    <property type="evidence" value="ECO:0007669"/>
    <property type="project" value="InterPro"/>
</dbReference>
<sequence length="3087" mass="317133">MSARTRNPSNGRFSNFLHLAWILAMTTVTPVAAAPPTADPQSVSTDEDTPKAITLTGSDPEMDPLTYHIVDSPGQGNLSGSPPNITYSPNLNFNGADSFTFRVNDGTADSAPATVDITVNPINDPPVANPQAVSVDEDTPTPITLTASDPENDPLTWEIVALPLHGSLSGTAPNLTYTPDPGYPEPAAQGMDSFSFRVNDGEFDSNARFVDITVFEVNDPPTADPKSETTEEDVSVSIMLTGSDPEGDTLTFAIDSPPTHGTITGTPPGITYEPDTFYNGADSFTYVADDGDALSPPATVDITITPINDAPFAVDDNLTLVQGGTQTVLNGGATSLLDNDSDIENDAMVVTTTPVTFPANGSVTLFADGTFSYTHDNSLNLGDYFEYEVCDDGTPSECNVAGVNVFIDLGPDGVCTMPDTAIPDNDPATGVTSLIDIADSGDLANVSVALEIHHTYVGDLIVTLEHDGETVKVLDRPGRPDVPAGCSGNDIDAIFDDDGSETAHDFCQTNPSTPVLSGTLLPVEPFAAFQGMDALGAWHLKVTDNEGFDTGTLFRWCLIPIINPPGNTAPTANSQSLVTDEEQALAITLSGTDPQSDPLTYRIQSEPLNGSLSGSAPNVTYTPDTNYFGPDSFTFTVKDGFLTSTEATVSINVNNVNDEPLPLADRITVAKNGIATTLEGGSSTLLDNDTDPEGNALSVNTTPVTAPAHGSLTLNGNGTFSYDHNDSLTPTDFFIYRVCDNGTPTECADARVDIWIDLSSSPQCSAPQIAIPDPDSSQLGVSDVLNLIGPGGLSDLNVLVDIEHEQVADLLVELHSPDGKSVTLLDRPGTSDPLLVTGCEGENVVATFDDAAGGTAESTCHPQPPAISGTVKPFDLLSNMNGSGQAGDWSLQAIDASPFLTGTFRQWCLFVSLAANTPPTADPQTVNATEDMSIGVTLTGSDVDGDSITFDLVSQPDFGTLSGTAPNLTYTPNADFFGTDSFTFRTNDGLVNSTNATVTIEVANVNDPPNAIGQSVSGDEDTPIPMTLSGTDADGDSLTFSITQQPANGSLSGSGPNRTYSPDPNFNGPDSFTFLVNDGTVNSSAATVNITVFPVNDPPDALDGQWNVDEDDSVAITLFGFDRETDPLVYSIVTQPANGSLSGTPPFVTYTPDTNFAGNDSFTFKVNDGLADSTPGTISVSVAPINDAPNTGADSLTVFKGMSTTMLDGGALTLLDNDSDVEGDNMTVSATPVLAPEHGTVFLNGDGSFSYAHDNSFSATDSFLYEVCDDGTPAQCSVAEVSVYVVLDDSEFCATPLLDIPDNDIVTGISDTITLSNMAGVQDLNVFLHLTHDFVGQLSATISHDGTLVQLLDRPGAPALGASGCPSPDVEATFDDEAVLPAEDECAFESPAIAGPVTPVQVLSAFDASSVSGDWVITVTDAEAGTVGLLEQWCVIPVAATNTAPTANPQSVVTDEDVAKAITLTGNDVDGDNLTFLIETPPTQGALTGNPPNVIYTPNLNFNGTDSFTFRANDGSLNSTAETVDITINPVNDPPTADDQSVSATEDTPEPITLTGNDVEGDPLTFAVQSGPANGSLSGTPPNVTYTPDLDFSGPDSFTFVSNDGTADSGTATVSITVNPANDPPVANPQSVSTNEDTALPIVLTGSDIDGDSLTFMVLTQPSNGALSGTPPNVDYTPNANFNGGDSFTFKASDTSSDSNPATVTITVDPVNDPPVANSQSVSALEDTPKPITLTGSDIDGDPLTFAVATSPANGTLTGTPPNLTYTPDPDYTGPDSFTFTANDGTVDSTAALVTITVNPANDPPTANSDLVVTDEDIAKPVTLTGSDPDGDPLTFSIATNPSNGTLSGTPPSVTYTPDADFNGADSFTFVANDGTIDSSPAAVDITVNPINDPPVANPQSVSTPEDTPTGITLTASDVEGNPLTYSIGTGPAHGGLTGTPPNLTYTPDADYNGPDSFTFRANDGGADSNFATVSITVSADNDPPVADPQSLNTDEDTALPITLTGSDLDGDPLSFAIVTQPSSGVLSGTPPNITYTPNLNFSGADSFTFKANDGTEDSPAATVGITVNQVNDAPVANSQSVSTPEDTARAITLSGSDVDGDPLTFSVDTGPANGSLSGTAPNLTYTPDADYNGPDSFTFVTNDGTVDSTPATVTITVGAVNDPPTANAQSVNTDEDIALPITLTGSDLDGDPLSFAIVTQPSSGVLSGTPPNITYTPNLNFSGADSFTFKANDGTEDSPAATVGITVNQVNDAPVANSQSVSTPEDTARAITLSGSDVDGDPLTFSVDTGPANGSLSGTAPNLTYTPDADYNGPDSFTFVTNDGTVDSTPATVTLTVSAANDPPAANAQAISTPEDTARALTLSGSDPDGDPLSFAIESNPSNGNLSGTPPNVTYTPNANFNGGDSFTFSANDGTLDSTPATVTITVDPVNDPPVADPQSVSTPEDTPQAMTLTGSDVDGDALSFAIATGPANGSLSGSAPNVTYTPDLDYTGPDRFTFTANDGAVDSAAATVNITVGAVNDPPTANAQSVGTDEDTPLPITLTGSDPDGDPLTFTVLTQPADGVLSGSPPNVTYTPNTNFNGADSFTFKANDGTEDSSAATVSITVNPINDPPVANPQSVSTPEDTPTGITLTASDVEGNPLTYSIGTGPTHGGLTGTPPNLTYTPDADYNGPDSFTFGANDGQADSDQATVTIEVDAVNDPPKAEDQNVVTDEDQELPISLTAGDAEGDALTYSIVTPPASGALSGTPPGVFYQPSLNFNGADSFTFKANDGTEDSAPATIAITVNPINDPPAATPQSVSTPENTPRAITLSGSDVDGDPLTFSVNTGPANGSLSGTAPNLTYTPDTDYDGPDSFTFVTNDGTVDSAPATVSITVSAGNNAPEATSQSVDTDEDTPLPITLAGTDPDGDSLTFEITSPPSHGALSGTPPSVTYTPDLDYFGTDSFQFIANDGLEDSVPAIVSITVNPINDAPVAVNESIDVDKGETATTLVGGGSSVLDNDSDIEGHTLTVNTTPVDPPNRGSLLLNADGSFSYTHDDSDNFADSFQYEVCDSGTPSECDVGTVMITVDPGDSDTISKDGFETP</sequence>
<dbReference type="NCBIfam" id="NF012211">
    <property type="entry name" value="tand_rpt_95"/>
    <property type="match status" value="28"/>
</dbReference>